<accession>A0A6V7M1A3</accession>
<protein>
    <submittedName>
        <fullName evidence="1">Uncharacterized protein</fullName>
    </submittedName>
</protein>
<dbReference type="AlphaFoldDB" id="A0A6V7M1A3"/>
<proteinExistence type="predicted"/>
<dbReference type="SUPFAM" id="SSF48403">
    <property type="entry name" value="Ankyrin repeat"/>
    <property type="match status" value="1"/>
</dbReference>
<reference evidence="1" key="1">
    <citation type="submission" date="2020-07" db="EMBL/GenBank/DDBJ databases">
        <authorList>
            <person name="Ferguson B K."/>
        </authorList>
    </citation>
    <scope>NUCLEOTIDE SEQUENCE</scope>
    <source>
        <strain evidence="1">L06</strain>
    </source>
</reference>
<name>A0A6V7M1A3_9HYME</name>
<sequence>MELRIESLYQLETVIQTLLEVGAEPTMKNFRRDTPLEVALDIGTLNVAELPMRHTPVGMRSRYGETSLQREKIIKIVEPLLKLSEDPKSRYSIAAAGHNKFSI</sequence>
<organism evidence="1">
    <name type="scientific">Bracon brevicornis</name>
    <dbReference type="NCBI Taxonomy" id="1563983"/>
    <lineage>
        <taxon>Eukaryota</taxon>
        <taxon>Metazoa</taxon>
        <taxon>Ecdysozoa</taxon>
        <taxon>Arthropoda</taxon>
        <taxon>Hexapoda</taxon>
        <taxon>Insecta</taxon>
        <taxon>Pterygota</taxon>
        <taxon>Neoptera</taxon>
        <taxon>Endopterygota</taxon>
        <taxon>Hymenoptera</taxon>
        <taxon>Apocrita</taxon>
        <taxon>Ichneumonoidea</taxon>
        <taxon>Braconidae</taxon>
        <taxon>Braconinae</taxon>
        <taxon>Bracon</taxon>
    </lineage>
</organism>
<dbReference type="EMBL" id="CADCXW020000348">
    <property type="protein sequence ID" value="CAD1582004.1"/>
    <property type="molecule type" value="Genomic_DNA"/>
</dbReference>
<gene>
    <name evidence="1" type="ORF">BBRV_LOCUS120665</name>
</gene>
<evidence type="ECO:0000313" key="1">
    <source>
        <dbReference type="EMBL" id="CAD1582004.1"/>
    </source>
</evidence>
<dbReference type="Gene3D" id="1.25.40.20">
    <property type="entry name" value="Ankyrin repeat-containing domain"/>
    <property type="match status" value="1"/>
</dbReference>
<dbReference type="InterPro" id="IPR036770">
    <property type="entry name" value="Ankyrin_rpt-contain_sf"/>
</dbReference>